<name>A0A0G1WEE3_9BACT</name>
<comment type="caution">
    <text evidence="1">The sequence shown here is derived from an EMBL/GenBank/DDBJ whole genome shotgun (WGS) entry which is preliminary data.</text>
</comment>
<sequence>MEDSSPAALYIQYLAHDPLTAKEVINLASRVGYSNKRYIKELSELFEKELQSTINEYESQRGSIWDSVDLSKVKENSYAYIANYSVPDNIRSIKIASPIDSPDFNSLLRELLKTAHKKVKELQKRA</sequence>
<proteinExistence type="predicted"/>
<accession>A0A0G1WEE3</accession>
<dbReference type="EMBL" id="LCOY01000003">
    <property type="protein sequence ID" value="KKU88693.1"/>
    <property type="molecule type" value="Genomic_DNA"/>
</dbReference>
<dbReference type="Proteomes" id="UP000034739">
    <property type="component" value="Unassembled WGS sequence"/>
</dbReference>
<protein>
    <submittedName>
        <fullName evidence="1">Uncharacterized protein</fullName>
    </submittedName>
</protein>
<dbReference type="AlphaFoldDB" id="A0A0G1WEE3"/>
<reference evidence="1 2" key="1">
    <citation type="journal article" date="2015" name="Nature">
        <title>rRNA introns, odd ribosomes, and small enigmatic genomes across a large radiation of phyla.</title>
        <authorList>
            <person name="Brown C.T."/>
            <person name="Hug L.A."/>
            <person name="Thomas B.C."/>
            <person name="Sharon I."/>
            <person name="Castelle C.J."/>
            <person name="Singh A."/>
            <person name="Wilkins M.J."/>
            <person name="Williams K.H."/>
            <person name="Banfield J.F."/>
        </authorList>
    </citation>
    <scope>NUCLEOTIDE SEQUENCE [LARGE SCALE GENOMIC DNA]</scope>
</reference>
<gene>
    <name evidence="1" type="ORF">UY16_C0003G0035</name>
</gene>
<organism evidence="1 2">
    <name type="scientific">Candidatus Gottesmanbacteria bacterium GW2011_GWA2_47_9</name>
    <dbReference type="NCBI Taxonomy" id="1618445"/>
    <lineage>
        <taxon>Bacteria</taxon>
        <taxon>Candidatus Gottesmaniibacteriota</taxon>
    </lineage>
</organism>
<evidence type="ECO:0000313" key="2">
    <source>
        <dbReference type="Proteomes" id="UP000034739"/>
    </source>
</evidence>
<evidence type="ECO:0000313" key="1">
    <source>
        <dbReference type="EMBL" id="KKU88693.1"/>
    </source>
</evidence>